<dbReference type="STRING" id="341454.A0A4S2N416"/>
<evidence type="ECO:0000313" key="8">
    <source>
        <dbReference type="Proteomes" id="UP000298138"/>
    </source>
</evidence>
<proteinExistence type="predicted"/>
<keyword evidence="8" id="KW-1185">Reference proteome</keyword>
<dbReference type="InterPro" id="IPR002052">
    <property type="entry name" value="DNA_methylase_N6_adenine_CS"/>
</dbReference>
<evidence type="ECO:0000313" key="7">
    <source>
        <dbReference type="EMBL" id="TGZ84002.1"/>
    </source>
</evidence>
<keyword evidence="2 7" id="KW-0489">Methyltransferase</keyword>
<dbReference type="Gene3D" id="3.40.50.150">
    <property type="entry name" value="Vaccinia Virus protein VP39"/>
    <property type="match status" value="1"/>
</dbReference>
<dbReference type="GO" id="GO:0102559">
    <property type="term" value="F:peptide chain release factor N(5)-glutamine methyltransferase activity"/>
    <property type="evidence" value="ECO:0007669"/>
    <property type="project" value="UniProtKB-EC"/>
</dbReference>
<dbReference type="PROSITE" id="PS00092">
    <property type="entry name" value="N6_MTASE"/>
    <property type="match status" value="1"/>
</dbReference>
<organism evidence="7 8">
    <name type="scientific">Ascodesmis nigricans</name>
    <dbReference type="NCBI Taxonomy" id="341454"/>
    <lineage>
        <taxon>Eukaryota</taxon>
        <taxon>Fungi</taxon>
        <taxon>Dikarya</taxon>
        <taxon>Ascomycota</taxon>
        <taxon>Pezizomycotina</taxon>
        <taxon>Pezizomycetes</taxon>
        <taxon>Pezizales</taxon>
        <taxon>Ascodesmidaceae</taxon>
        <taxon>Ascodesmis</taxon>
    </lineage>
</organism>
<dbReference type="OrthoDB" id="269872at2759"/>
<protein>
    <recommendedName>
        <fullName evidence="1">peptide chain release factor N(5)-glutamine methyltransferase</fullName>
        <ecNumber evidence="1">2.1.1.297</ecNumber>
    </recommendedName>
</protein>
<dbReference type="CDD" id="cd02440">
    <property type="entry name" value="AdoMet_MTases"/>
    <property type="match status" value="1"/>
</dbReference>
<evidence type="ECO:0000259" key="6">
    <source>
        <dbReference type="Pfam" id="PF05175"/>
    </source>
</evidence>
<comment type="catalytic activity">
    <reaction evidence="5">
        <text>L-glutaminyl-[peptide chain release factor] + S-adenosyl-L-methionine = N(5)-methyl-L-glutaminyl-[peptide chain release factor] + S-adenosyl-L-homocysteine + H(+)</text>
        <dbReference type="Rhea" id="RHEA:42896"/>
        <dbReference type="Rhea" id="RHEA-COMP:10271"/>
        <dbReference type="Rhea" id="RHEA-COMP:10272"/>
        <dbReference type="ChEBI" id="CHEBI:15378"/>
        <dbReference type="ChEBI" id="CHEBI:30011"/>
        <dbReference type="ChEBI" id="CHEBI:57856"/>
        <dbReference type="ChEBI" id="CHEBI:59789"/>
        <dbReference type="ChEBI" id="CHEBI:61891"/>
        <dbReference type="EC" id="2.1.1.297"/>
    </reaction>
</comment>
<dbReference type="NCBIfam" id="TIGR00536">
    <property type="entry name" value="hemK_fam"/>
    <property type="match status" value="1"/>
</dbReference>
<evidence type="ECO:0000256" key="1">
    <source>
        <dbReference type="ARBA" id="ARBA00012771"/>
    </source>
</evidence>
<dbReference type="InterPro" id="IPR029063">
    <property type="entry name" value="SAM-dependent_MTases_sf"/>
</dbReference>
<dbReference type="PANTHER" id="PTHR18895:SF74">
    <property type="entry name" value="MTRF1L RELEASE FACTOR GLUTAMINE METHYLTRANSFERASE"/>
    <property type="match status" value="1"/>
</dbReference>
<dbReference type="InterPro" id="IPR007848">
    <property type="entry name" value="Small_mtfrase_dom"/>
</dbReference>
<feature type="domain" description="Methyltransferase small" evidence="6">
    <location>
        <begin position="97"/>
        <end position="190"/>
    </location>
</feature>
<dbReference type="InterPro" id="IPR004556">
    <property type="entry name" value="HemK-like"/>
</dbReference>
<dbReference type="EMBL" id="ML220113">
    <property type="protein sequence ID" value="TGZ84002.1"/>
    <property type="molecule type" value="Genomic_DNA"/>
</dbReference>
<evidence type="ECO:0000256" key="3">
    <source>
        <dbReference type="ARBA" id="ARBA00022679"/>
    </source>
</evidence>
<dbReference type="FunCoup" id="A0A4S2N416">
    <property type="interactions" value="68"/>
</dbReference>
<keyword evidence="3" id="KW-0808">Transferase</keyword>
<evidence type="ECO:0000256" key="5">
    <source>
        <dbReference type="ARBA" id="ARBA00048391"/>
    </source>
</evidence>
<reference evidence="7 8" key="1">
    <citation type="submission" date="2019-04" db="EMBL/GenBank/DDBJ databases">
        <title>Comparative genomics and transcriptomics to analyze fruiting body development in filamentous ascomycetes.</title>
        <authorList>
            <consortium name="DOE Joint Genome Institute"/>
            <person name="Lutkenhaus R."/>
            <person name="Traeger S."/>
            <person name="Breuer J."/>
            <person name="Kuo A."/>
            <person name="Lipzen A."/>
            <person name="Pangilinan J."/>
            <person name="Dilworth D."/>
            <person name="Sandor L."/>
            <person name="Poggeler S."/>
            <person name="Barry K."/>
            <person name="Grigoriev I.V."/>
            <person name="Nowrousian M."/>
        </authorList>
    </citation>
    <scope>NUCLEOTIDE SEQUENCE [LARGE SCALE GENOMIC DNA]</scope>
    <source>
        <strain evidence="7 8">CBS 389.68</strain>
    </source>
</reference>
<dbReference type="InterPro" id="IPR050320">
    <property type="entry name" value="N5-glutamine_MTase"/>
</dbReference>
<dbReference type="PANTHER" id="PTHR18895">
    <property type="entry name" value="HEMK METHYLTRANSFERASE"/>
    <property type="match status" value="1"/>
</dbReference>
<sequence>MPRLPATLLRKASRISPNLRLLLPEVRSLSLAKAELRWLSEHAQSAWDLTSLCLRRGRLHEPLQYLLGSQPFSSLDIAVTPGVLIPRPETEQYTVHLAALLRANLRGSRILDLCTGTGCIALTLAAEAAAEEVVGVDVSPVAVGLARKNMVRNSVPGKVRFVEADIREFNPEEGRFDVVVSNPPYVAEAEWWRSVGGSVRKWEPKLAVVADEEGDEFYGRIQEIAVKAQAKVLLAEVGGMEQAERVRRIWGEGWEGTDIWKDYAGRGRAVVAWRKGAEWMKECPEIWG</sequence>
<dbReference type="Proteomes" id="UP000298138">
    <property type="component" value="Unassembled WGS sequence"/>
</dbReference>
<dbReference type="InParanoid" id="A0A4S2N416"/>
<dbReference type="GO" id="GO:0032259">
    <property type="term" value="P:methylation"/>
    <property type="evidence" value="ECO:0007669"/>
    <property type="project" value="UniProtKB-KW"/>
</dbReference>
<dbReference type="EC" id="2.1.1.297" evidence="1"/>
<dbReference type="GO" id="GO:0005739">
    <property type="term" value="C:mitochondrion"/>
    <property type="evidence" value="ECO:0007669"/>
    <property type="project" value="TreeGrafter"/>
</dbReference>
<dbReference type="GO" id="GO:0003676">
    <property type="term" value="F:nucleic acid binding"/>
    <property type="evidence" value="ECO:0007669"/>
    <property type="project" value="InterPro"/>
</dbReference>
<dbReference type="Pfam" id="PF05175">
    <property type="entry name" value="MTS"/>
    <property type="match status" value="1"/>
</dbReference>
<keyword evidence="4" id="KW-0949">S-adenosyl-L-methionine</keyword>
<gene>
    <name evidence="7" type="ORF">EX30DRAFT_96577</name>
</gene>
<evidence type="ECO:0000256" key="4">
    <source>
        <dbReference type="ARBA" id="ARBA00022691"/>
    </source>
</evidence>
<name>A0A4S2N416_9PEZI</name>
<dbReference type="SUPFAM" id="SSF53335">
    <property type="entry name" value="S-adenosyl-L-methionine-dependent methyltransferases"/>
    <property type="match status" value="1"/>
</dbReference>
<dbReference type="AlphaFoldDB" id="A0A4S2N416"/>
<evidence type="ECO:0000256" key="2">
    <source>
        <dbReference type="ARBA" id="ARBA00022603"/>
    </source>
</evidence>
<accession>A0A4S2N416</accession>